<sequence length="765" mass="86970">RKITEPKFEDIFVHINGDDTYFIQLPVNKTLNEIRILLSNEPNIRMGSKMYFMIQTAKILQNDECKHLLSKILDNNNLNICGEQELDLEEPIFRDINVQRNDDTTFLIPLPINKTLTEIRHLLAIEKEIRMDSKMYFGNPFAKISQNYEGKYLLKAILDSNNHLKIIGDYEPNWEEIKVICKLAYGVDFSETGPKYAEKKAFDITTLHLSKLAITDTLDEIITCRTKSDKICAKNLITNFQVTANLLWSSISATLKESRGTEKHTSTENSTTYKSFKRIKAEALYIEAKPTEEFKKAVENALAPNNPHNKLENLEKVAKEYGPLYCKKLGIGGRILVQENKEGIAYQHDMSRETNASGRLEVTQNVEIGGEAGKSQQTKKINSSVNENSFFRMFGGLNTKYHGSGMSGWVDSLNNYQNWAVAEYTEINSVFDILDPGTRSRIAELSKRIVESEVVELTYEIADIKPYTYYLPSNLQLSNTDHIFVTVMKEDESKNLFAARVHYIDEKSRPIILIHHLKPLKAPKFITLKLGLIVIGTPTLLDLAQPVFESKEIEIEEIEIKANDDNKRLMATINQKIDSNSSLLATCVSREEDPKNLTGYEYIAGTHFVYKDDAIKACAFCYKSQKSKFLNKEELLQIKNMPIKLSVNYSIIAGTGKHQFGKTKIISESLSPRSKCFKVSFDDYPRLIEQSVPPPVPLLNEKVSLSATMQRTLQNPVFISLILGNCPKDCVHGFFNITPNHAMFRSLKNSFTEDGQIVHYLVGCK</sequence>
<dbReference type="Pfam" id="PF24209">
    <property type="entry name" value="DUF7431"/>
    <property type="match status" value="1"/>
</dbReference>
<dbReference type="EMBL" id="CAJVPS010000902">
    <property type="protein sequence ID" value="CAG8514727.1"/>
    <property type="molecule type" value="Genomic_DNA"/>
</dbReference>
<feature type="domain" description="MACPF-like" evidence="1">
    <location>
        <begin position="243"/>
        <end position="442"/>
    </location>
</feature>
<reference evidence="3" key="1">
    <citation type="submission" date="2021-06" db="EMBL/GenBank/DDBJ databases">
        <authorList>
            <person name="Kallberg Y."/>
            <person name="Tangrot J."/>
            <person name="Rosling A."/>
        </authorList>
    </citation>
    <scope>NUCLEOTIDE SEQUENCE</scope>
    <source>
        <strain evidence="3">FL130A</strain>
    </source>
</reference>
<protein>
    <submittedName>
        <fullName evidence="3">8815_t:CDS:1</fullName>
    </submittedName>
</protein>
<evidence type="ECO:0000259" key="2">
    <source>
        <dbReference type="Pfam" id="PF24209"/>
    </source>
</evidence>
<comment type="caution">
    <text evidence="3">The sequence shown here is derived from an EMBL/GenBank/DDBJ whole genome shotgun (WGS) entry which is preliminary data.</text>
</comment>
<dbReference type="InterPro" id="IPR055854">
    <property type="entry name" value="DUF7431"/>
</dbReference>
<accession>A0A9N9F7H9</accession>
<gene>
    <name evidence="3" type="ORF">ALEPTO_LOCUS4156</name>
</gene>
<dbReference type="OrthoDB" id="2387130at2759"/>
<keyword evidence="4" id="KW-1185">Reference proteome</keyword>
<dbReference type="InterPro" id="IPR054586">
    <property type="entry name" value="MACPF_1_fungal"/>
</dbReference>
<dbReference type="AlphaFoldDB" id="A0A9N9F7H9"/>
<proteinExistence type="predicted"/>
<organism evidence="3 4">
    <name type="scientific">Ambispora leptoticha</name>
    <dbReference type="NCBI Taxonomy" id="144679"/>
    <lineage>
        <taxon>Eukaryota</taxon>
        <taxon>Fungi</taxon>
        <taxon>Fungi incertae sedis</taxon>
        <taxon>Mucoromycota</taxon>
        <taxon>Glomeromycotina</taxon>
        <taxon>Glomeromycetes</taxon>
        <taxon>Archaeosporales</taxon>
        <taxon>Ambisporaceae</taxon>
        <taxon>Ambispora</taxon>
    </lineage>
</organism>
<dbReference type="Proteomes" id="UP000789508">
    <property type="component" value="Unassembled WGS sequence"/>
</dbReference>
<dbReference type="Pfam" id="PF22693">
    <property type="entry name" value="MACPF_1"/>
    <property type="match status" value="1"/>
</dbReference>
<name>A0A9N9F7H9_9GLOM</name>
<evidence type="ECO:0000259" key="1">
    <source>
        <dbReference type="Pfam" id="PF22693"/>
    </source>
</evidence>
<evidence type="ECO:0000313" key="4">
    <source>
        <dbReference type="Proteomes" id="UP000789508"/>
    </source>
</evidence>
<evidence type="ECO:0000313" key="3">
    <source>
        <dbReference type="EMBL" id="CAG8514727.1"/>
    </source>
</evidence>
<feature type="domain" description="DUF7431" evidence="2">
    <location>
        <begin position="482"/>
        <end position="631"/>
    </location>
</feature>
<feature type="non-terminal residue" evidence="3">
    <location>
        <position position="765"/>
    </location>
</feature>